<feature type="chain" id="PRO_5047383997" evidence="1">
    <location>
        <begin position="24"/>
        <end position="505"/>
    </location>
</feature>
<dbReference type="Pfam" id="PF09898">
    <property type="entry name" value="DUF2125"/>
    <property type="match status" value="1"/>
</dbReference>
<gene>
    <name evidence="2" type="ORF">ACFSM0_03020</name>
</gene>
<dbReference type="RefSeq" id="WP_377386935.1">
    <property type="nucleotide sequence ID" value="NZ_JBHUIX010000003.1"/>
</dbReference>
<evidence type="ECO:0000313" key="3">
    <source>
        <dbReference type="Proteomes" id="UP001597413"/>
    </source>
</evidence>
<dbReference type="Proteomes" id="UP001597413">
    <property type="component" value="Unassembled WGS sequence"/>
</dbReference>
<comment type="caution">
    <text evidence="2">The sequence shown here is derived from an EMBL/GenBank/DDBJ whole genome shotgun (WGS) entry which is preliminary data.</text>
</comment>
<keyword evidence="3" id="KW-1185">Reference proteome</keyword>
<evidence type="ECO:0000313" key="2">
    <source>
        <dbReference type="EMBL" id="MFD2173058.1"/>
    </source>
</evidence>
<organism evidence="2 3">
    <name type="scientific">Rhodobacter lacus</name>
    <dbReference type="NCBI Taxonomy" id="1641972"/>
    <lineage>
        <taxon>Bacteria</taxon>
        <taxon>Pseudomonadati</taxon>
        <taxon>Pseudomonadota</taxon>
        <taxon>Alphaproteobacteria</taxon>
        <taxon>Rhodobacterales</taxon>
        <taxon>Rhodobacter group</taxon>
        <taxon>Rhodobacter</taxon>
    </lineage>
</organism>
<accession>A0ABW5A4I9</accession>
<keyword evidence="1" id="KW-0732">Signal</keyword>
<evidence type="ECO:0000256" key="1">
    <source>
        <dbReference type="SAM" id="SignalP"/>
    </source>
</evidence>
<proteinExistence type="predicted"/>
<name>A0ABW5A4I9_9RHOB</name>
<dbReference type="EMBL" id="JBHUIX010000003">
    <property type="protein sequence ID" value="MFD2173058.1"/>
    <property type="molecule type" value="Genomic_DNA"/>
</dbReference>
<sequence length="505" mass="51682">MARLRSTGTTTVFALFLSTTALCADVTPEQVWESWQKQYTAFGFEVVPGSVAREGNTLAIRDVVFTSKVPVGEGAAAQTSTTTLTVPALLLQDQGDGTVKAAVDGEIDGSNVVTSATGAPETAQIHIDKTSATAVVSGTPEAMSYLVDAPAISINVASTQMGGSGDAIPSALTMVLSGLSGTQQVGEDAAGQQIHTDLKAVSLSMHLEGADPEDGGAVKADIGFSDLAVLGENVMPAGADSSDLGAALTMGLRSDMKMGFGGATFAMEAATKEGPVNVSGTAQAGQTHISLAKEAFRYMVSGTGTALSVQTAQLPVPMSAQIERSEIDLAMPLAASATPQPMTARLVLDGLNVSEQLWSMVDPQGHLGHGPATLVIDLSGKARALIDLFSPEAAQSSVPPVELDSVDINKLQLTAAGADLSGTGALTFDNSGGMPVPIGAIDLQLSGANKLMDGLVAMGLLPQDQVMFGKMMMAVYAVPKGEDLLTSKIEFKDGGKIFANGQPLQ</sequence>
<dbReference type="InterPro" id="IPR018666">
    <property type="entry name" value="DUF2125"/>
</dbReference>
<protein>
    <submittedName>
        <fullName evidence="2">DUF2125 domain-containing protein</fullName>
    </submittedName>
</protein>
<feature type="signal peptide" evidence="1">
    <location>
        <begin position="1"/>
        <end position="23"/>
    </location>
</feature>
<reference evidence="3" key="1">
    <citation type="journal article" date="2019" name="Int. J. Syst. Evol. Microbiol.">
        <title>The Global Catalogue of Microorganisms (GCM) 10K type strain sequencing project: providing services to taxonomists for standard genome sequencing and annotation.</title>
        <authorList>
            <consortium name="The Broad Institute Genomics Platform"/>
            <consortium name="The Broad Institute Genome Sequencing Center for Infectious Disease"/>
            <person name="Wu L."/>
            <person name="Ma J."/>
        </authorList>
    </citation>
    <scope>NUCLEOTIDE SEQUENCE [LARGE SCALE GENOMIC DNA]</scope>
    <source>
        <strain evidence="3">CCUG 55131</strain>
    </source>
</reference>